<dbReference type="Proteomes" id="UP000510682">
    <property type="component" value="Chromosome"/>
</dbReference>
<evidence type="ECO:0008006" key="3">
    <source>
        <dbReference type="Google" id="ProtNLM"/>
    </source>
</evidence>
<proteinExistence type="predicted"/>
<dbReference type="KEGG" id="mgor:H0P51_15170"/>
<protein>
    <recommendedName>
        <fullName evidence="3">N-acetyltransferase domain-containing protein</fullName>
    </recommendedName>
</protein>
<dbReference type="EMBL" id="CP059165">
    <property type="protein sequence ID" value="QLL10245.1"/>
    <property type="molecule type" value="Genomic_DNA"/>
</dbReference>
<evidence type="ECO:0000313" key="2">
    <source>
        <dbReference type="Proteomes" id="UP000510682"/>
    </source>
</evidence>
<gene>
    <name evidence="1" type="ORF">H0P51_15170</name>
</gene>
<organism evidence="1 2">
    <name type="scientific">Mycobacterium vicinigordonae</name>
    <dbReference type="NCBI Taxonomy" id="1719132"/>
    <lineage>
        <taxon>Bacteria</taxon>
        <taxon>Bacillati</taxon>
        <taxon>Actinomycetota</taxon>
        <taxon>Actinomycetes</taxon>
        <taxon>Mycobacteriales</taxon>
        <taxon>Mycobacteriaceae</taxon>
        <taxon>Mycobacterium</taxon>
    </lineage>
</organism>
<reference evidence="1" key="1">
    <citation type="submission" date="2020-07" db="EMBL/GenBank/DDBJ databases">
        <title>Description of Mycobacterium gordonae subsp. intergordonae subsp.nov. and Mycobacterium gordonae subsp. gordonae subsp. nov.</title>
        <authorList>
            <person name="Huang H."/>
        </authorList>
    </citation>
    <scope>NUCLEOTIDE SEQUENCE [LARGE SCALE GENOMIC DNA]</scope>
    <source>
        <strain evidence="1">24T</strain>
    </source>
</reference>
<dbReference type="AlphaFoldDB" id="A0A7D6EDQ5"/>
<keyword evidence="2" id="KW-1185">Reference proteome</keyword>
<evidence type="ECO:0000313" key="1">
    <source>
        <dbReference type="EMBL" id="QLL10245.1"/>
    </source>
</evidence>
<accession>A0A7D6EDQ5</accession>
<reference evidence="1" key="2">
    <citation type="submission" date="2020-07" db="EMBL/GenBank/DDBJ databases">
        <authorList>
            <person name="Yu X."/>
        </authorList>
    </citation>
    <scope>NUCLEOTIDE SEQUENCE [LARGE SCALE GENOMIC DNA]</scope>
    <source>
        <strain evidence="1">24T</strain>
    </source>
</reference>
<name>A0A7D6EDQ5_9MYCO</name>
<sequence length="239" mass="27034">MTGHEFFESDSLSGARLSEIFDGIYDVYRATMYGHTREQFEHHLLGSGNLHLALYYGIAGEIAGFAFIGIQCVEHRGTTFAAFSGGGFFRPEYRDCGVPGMRYGLREALRFKLRHPGVALGYLARTSSPVAYHLFARTMPRVYPSPTRSTPPDVEALVRKFSAGRDYIPVNDDPWIVRSDAVPHDVSRMRRLDGHPNVQFYRERNPNYTDGEALLVWIPLNMATIAGGIHRQIRLLLQR</sequence>